<name>A0A0G1YQV5_9BACT</name>
<comment type="similarity">
    <text evidence="1">Belongs to the phD/YefM antitoxin family.</text>
</comment>
<evidence type="ECO:0000313" key="2">
    <source>
        <dbReference type="EMBL" id="KKW08739.1"/>
    </source>
</evidence>
<evidence type="ECO:0008006" key="4">
    <source>
        <dbReference type="Google" id="ProtNLM"/>
    </source>
</evidence>
<comment type="caution">
    <text evidence="2">The sequence shown here is derived from an EMBL/GenBank/DDBJ whole genome shotgun (WGS) entry which is preliminary data.</text>
</comment>
<dbReference type="SUPFAM" id="SSF143120">
    <property type="entry name" value="YefM-like"/>
    <property type="match status" value="1"/>
</dbReference>
<sequence>MKILTTTSARKRIGDIVDRAKYRGEVFGIGRRDSIDAVLIGFPRFYNAALDDITNVNVYSRSFDFLEGEPDIYSASDLKKRYV</sequence>
<evidence type="ECO:0000313" key="3">
    <source>
        <dbReference type="Proteomes" id="UP000033965"/>
    </source>
</evidence>
<dbReference type="Proteomes" id="UP000033965">
    <property type="component" value="Unassembled WGS sequence"/>
</dbReference>
<gene>
    <name evidence="2" type="ORF">UY44_C0007G0001</name>
</gene>
<organism evidence="2 3">
    <name type="scientific">Candidatus Kaiserbacteria bacterium GW2011_GWA2_49_19</name>
    <dbReference type="NCBI Taxonomy" id="1618669"/>
    <lineage>
        <taxon>Bacteria</taxon>
        <taxon>Candidatus Kaiseribacteriota</taxon>
    </lineage>
</organism>
<dbReference type="Gene3D" id="3.40.1620.10">
    <property type="entry name" value="YefM-like domain"/>
    <property type="match status" value="1"/>
</dbReference>
<evidence type="ECO:0000256" key="1">
    <source>
        <dbReference type="ARBA" id="ARBA00009981"/>
    </source>
</evidence>
<accession>A0A0G1YQV5</accession>
<proteinExistence type="inferred from homology"/>
<reference evidence="2 3" key="1">
    <citation type="journal article" date="2015" name="Nature">
        <title>rRNA introns, odd ribosomes, and small enigmatic genomes across a large radiation of phyla.</title>
        <authorList>
            <person name="Brown C.T."/>
            <person name="Hug L.A."/>
            <person name="Thomas B.C."/>
            <person name="Sharon I."/>
            <person name="Castelle C.J."/>
            <person name="Singh A."/>
            <person name="Wilkins M.J."/>
            <person name="Williams K.H."/>
            <person name="Banfield J.F."/>
        </authorList>
    </citation>
    <scope>NUCLEOTIDE SEQUENCE [LARGE SCALE GENOMIC DNA]</scope>
</reference>
<dbReference type="InterPro" id="IPR036165">
    <property type="entry name" value="YefM-like_sf"/>
</dbReference>
<dbReference type="AlphaFoldDB" id="A0A0G1YQV5"/>
<dbReference type="EMBL" id="LCPZ01000007">
    <property type="protein sequence ID" value="KKW08739.1"/>
    <property type="molecule type" value="Genomic_DNA"/>
</dbReference>
<protein>
    <recommendedName>
        <fullName evidence="4">Antitoxin</fullName>
    </recommendedName>
</protein>